<feature type="transmembrane region" description="Helical" evidence="7">
    <location>
        <begin position="41"/>
        <end position="61"/>
    </location>
</feature>
<dbReference type="RefSeq" id="WP_368497641.1">
    <property type="nucleotide sequence ID" value="NZ_CP162511.1"/>
</dbReference>
<organism evidence="10">
    <name type="scientific">Herbiconiux sp. A18JL235</name>
    <dbReference type="NCBI Taxonomy" id="3152363"/>
    <lineage>
        <taxon>Bacteria</taxon>
        <taxon>Bacillati</taxon>
        <taxon>Actinomycetota</taxon>
        <taxon>Actinomycetes</taxon>
        <taxon>Micrococcales</taxon>
        <taxon>Microbacteriaceae</taxon>
        <taxon>Herbiconiux</taxon>
    </lineage>
</organism>
<dbReference type="InterPro" id="IPR051393">
    <property type="entry name" value="ABC_transporter_permease"/>
</dbReference>
<gene>
    <name evidence="10" type="ORF">ABFY20_18355</name>
</gene>
<protein>
    <submittedName>
        <fullName evidence="10">Carbohydrate ABC transporter permease</fullName>
    </submittedName>
</protein>
<comment type="subcellular location">
    <subcellularLocation>
        <location evidence="1 7">Cell membrane</location>
        <topology evidence="1 7">Multi-pass membrane protein</topology>
    </subcellularLocation>
</comment>
<keyword evidence="4 7" id="KW-0812">Transmembrane</keyword>
<dbReference type="EMBL" id="CP162511">
    <property type="protein sequence ID" value="XDI05257.1"/>
    <property type="molecule type" value="Genomic_DNA"/>
</dbReference>
<evidence type="ECO:0000256" key="3">
    <source>
        <dbReference type="ARBA" id="ARBA00022475"/>
    </source>
</evidence>
<evidence type="ECO:0000313" key="10">
    <source>
        <dbReference type="EMBL" id="XDI05257.1"/>
    </source>
</evidence>
<feature type="transmembrane region" description="Helical" evidence="7">
    <location>
        <begin position="247"/>
        <end position="269"/>
    </location>
</feature>
<evidence type="ECO:0000256" key="7">
    <source>
        <dbReference type="RuleBase" id="RU363032"/>
    </source>
</evidence>
<accession>A0AB39BFA4</accession>
<dbReference type="PROSITE" id="PS50928">
    <property type="entry name" value="ABC_TM1"/>
    <property type="match status" value="1"/>
</dbReference>
<feature type="transmembrane region" description="Helical" evidence="7">
    <location>
        <begin position="105"/>
        <end position="127"/>
    </location>
</feature>
<keyword evidence="5 7" id="KW-1133">Transmembrane helix</keyword>
<dbReference type="Pfam" id="PF00528">
    <property type="entry name" value="BPD_transp_1"/>
    <property type="match status" value="1"/>
</dbReference>
<keyword evidence="3" id="KW-1003">Cell membrane</keyword>
<dbReference type="InterPro" id="IPR000515">
    <property type="entry name" value="MetI-like"/>
</dbReference>
<dbReference type="PANTHER" id="PTHR30193:SF37">
    <property type="entry name" value="INNER MEMBRANE ABC TRANSPORTER PERMEASE PROTEIN YCJO"/>
    <property type="match status" value="1"/>
</dbReference>
<name>A0AB39BFA4_9MICO</name>
<keyword evidence="2 7" id="KW-0813">Transport</keyword>
<evidence type="ECO:0000256" key="8">
    <source>
        <dbReference type="SAM" id="MobiDB-lite"/>
    </source>
</evidence>
<reference evidence="10" key="1">
    <citation type="submission" date="2024-05" db="EMBL/GenBank/DDBJ databases">
        <title>Herbiconiux sp. A18JL235.</title>
        <authorList>
            <person name="Zhang G."/>
        </authorList>
    </citation>
    <scope>NUCLEOTIDE SEQUENCE</scope>
    <source>
        <strain evidence="10">A18JL235</strain>
    </source>
</reference>
<sequence>MSVTTAHQEPAVAGLRPPPPESTVPPPRKRRSTADAGWRKGWLGPVLILPALAIFAIYIAYPVVANVITSFFGNTENDPVLRFVGFDNYEWVATARPSLIAFRNVLVWAVLTVPLQMILGLLFAVALQGKGLLRGLLRTLLFLPVVLTPVVVGYLYADLLEASNGPVNTALRQLGLGFATQQWLADPAIALPVVAVVNVWMWTGFSMAIYQAALSGLDDEVLEAASLDGATRWQTLRHIIVPMLRPAHFSLLILGVIGTLKTFDLVYVLTRGGPDNASQVPTTLLFQILLDGRDGRAAAIGTVVFLLAMIITAVQLRQYLKGSKS</sequence>
<dbReference type="GO" id="GO:0005886">
    <property type="term" value="C:plasma membrane"/>
    <property type="evidence" value="ECO:0007669"/>
    <property type="project" value="UniProtKB-SubCell"/>
</dbReference>
<feature type="region of interest" description="Disordered" evidence="8">
    <location>
        <begin position="1"/>
        <end position="34"/>
    </location>
</feature>
<dbReference type="GO" id="GO:0055085">
    <property type="term" value="P:transmembrane transport"/>
    <property type="evidence" value="ECO:0007669"/>
    <property type="project" value="InterPro"/>
</dbReference>
<evidence type="ECO:0000256" key="6">
    <source>
        <dbReference type="ARBA" id="ARBA00023136"/>
    </source>
</evidence>
<dbReference type="InterPro" id="IPR035906">
    <property type="entry name" value="MetI-like_sf"/>
</dbReference>
<evidence type="ECO:0000259" key="9">
    <source>
        <dbReference type="PROSITE" id="PS50928"/>
    </source>
</evidence>
<evidence type="ECO:0000256" key="2">
    <source>
        <dbReference type="ARBA" id="ARBA00022448"/>
    </source>
</evidence>
<feature type="transmembrane region" description="Helical" evidence="7">
    <location>
        <begin position="139"/>
        <end position="157"/>
    </location>
</feature>
<dbReference type="CDD" id="cd06261">
    <property type="entry name" value="TM_PBP2"/>
    <property type="match status" value="1"/>
</dbReference>
<feature type="domain" description="ABC transmembrane type-1" evidence="9">
    <location>
        <begin position="102"/>
        <end position="315"/>
    </location>
</feature>
<evidence type="ECO:0000256" key="5">
    <source>
        <dbReference type="ARBA" id="ARBA00022989"/>
    </source>
</evidence>
<proteinExistence type="inferred from homology"/>
<feature type="transmembrane region" description="Helical" evidence="7">
    <location>
        <begin position="189"/>
        <end position="210"/>
    </location>
</feature>
<evidence type="ECO:0000256" key="1">
    <source>
        <dbReference type="ARBA" id="ARBA00004651"/>
    </source>
</evidence>
<feature type="transmembrane region" description="Helical" evidence="7">
    <location>
        <begin position="297"/>
        <end position="316"/>
    </location>
</feature>
<dbReference type="PANTHER" id="PTHR30193">
    <property type="entry name" value="ABC TRANSPORTER PERMEASE PROTEIN"/>
    <property type="match status" value="1"/>
</dbReference>
<comment type="similarity">
    <text evidence="7">Belongs to the binding-protein-dependent transport system permease family.</text>
</comment>
<dbReference type="AlphaFoldDB" id="A0AB39BFA4"/>
<keyword evidence="6 7" id="KW-0472">Membrane</keyword>
<dbReference type="SUPFAM" id="SSF161098">
    <property type="entry name" value="MetI-like"/>
    <property type="match status" value="1"/>
</dbReference>
<evidence type="ECO:0000256" key="4">
    <source>
        <dbReference type="ARBA" id="ARBA00022692"/>
    </source>
</evidence>
<feature type="compositionally biased region" description="Pro residues" evidence="8">
    <location>
        <begin position="16"/>
        <end position="26"/>
    </location>
</feature>
<dbReference type="Gene3D" id="1.10.3720.10">
    <property type="entry name" value="MetI-like"/>
    <property type="match status" value="1"/>
</dbReference>